<evidence type="ECO:0000256" key="15">
    <source>
        <dbReference type="ARBA" id="ARBA00023012"/>
    </source>
</evidence>
<keyword evidence="16" id="KW-0472">Membrane</keyword>
<keyword evidence="5" id="KW-0813">Transport</keyword>
<keyword evidence="7" id="KW-0597">Phosphoprotein</keyword>
<dbReference type="InterPro" id="IPR036097">
    <property type="entry name" value="HisK_dim/P_sf"/>
</dbReference>
<keyword evidence="14" id="KW-1133">Transmembrane helix</keyword>
<dbReference type="Gene3D" id="3.30.565.10">
    <property type="entry name" value="Histidine kinase-like ATPase, C-terminal domain"/>
    <property type="match status" value="1"/>
</dbReference>
<dbReference type="GO" id="GO:0005886">
    <property type="term" value="C:plasma membrane"/>
    <property type="evidence" value="ECO:0007669"/>
    <property type="project" value="UniProtKB-SubCell"/>
</dbReference>
<dbReference type="PROSITE" id="PS50112">
    <property type="entry name" value="PAS"/>
    <property type="match status" value="1"/>
</dbReference>
<evidence type="ECO:0000256" key="13">
    <source>
        <dbReference type="ARBA" id="ARBA00022840"/>
    </source>
</evidence>
<dbReference type="PRINTS" id="PR00344">
    <property type="entry name" value="BCTRLSENSOR"/>
</dbReference>
<keyword evidence="13" id="KW-0067">ATP-binding</keyword>
<dbReference type="CDD" id="cd00130">
    <property type="entry name" value="PAS"/>
    <property type="match status" value="1"/>
</dbReference>
<dbReference type="Pfam" id="PF00512">
    <property type="entry name" value="HisKA"/>
    <property type="match status" value="1"/>
</dbReference>
<dbReference type="GO" id="GO:0005524">
    <property type="term" value="F:ATP binding"/>
    <property type="evidence" value="ECO:0007669"/>
    <property type="project" value="UniProtKB-KW"/>
</dbReference>
<dbReference type="Pfam" id="PF02518">
    <property type="entry name" value="HATPase_c"/>
    <property type="match status" value="1"/>
</dbReference>
<dbReference type="RefSeq" id="WP_232465187.1">
    <property type="nucleotide sequence ID" value="NZ_CP021425.1"/>
</dbReference>
<evidence type="ECO:0000256" key="11">
    <source>
        <dbReference type="ARBA" id="ARBA00022741"/>
    </source>
</evidence>
<evidence type="ECO:0000256" key="3">
    <source>
        <dbReference type="ARBA" id="ARBA00012438"/>
    </source>
</evidence>
<keyword evidence="6" id="KW-1003">Cell membrane</keyword>
<dbReference type="Gene3D" id="3.30.450.20">
    <property type="entry name" value="PAS domain"/>
    <property type="match status" value="1"/>
</dbReference>
<protein>
    <recommendedName>
        <fullName evidence="4">Phosphate regulon sensor protein PhoR</fullName>
        <ecNumber evidence="3">2.7.13.3</ecNumber>
    </recommendedName>
</protein>
<dbReference type="CDD" id="cd00082">
    <property type="entry name" value="HisKA"/>
    <property type="match status" value="1"/>
</dbReference>
<evidence type="ECO:0000256" key="2">
    <source>
        <dbReference type="ARBA" id="ARBA00004236"/>
    </source>
</evidence>
<evidence type="ECO:0000256" key="10">
    <source>
        <dbReference type="ARBA" id="ARBA00022692"/>
    </source>
</evidence>
<dbReference type="PANTHER" id="PTHR45453">
    <property type="entry name" value="PHOSPHATE REGULON SENSOR PROTEIN PHOR"/>
    <property type="match status" value="1"/>
</dbReference>
<keyword evidence="12 20" id="KW-0418">Kinase</keyword>
<proteinExistence type="predicted"/>
<dbReference type="InterPro" id="IPR004358">
    <property type="entry name" value="Sig_transdc_His_kin-like_C"/>
</dbReference>
<dbReference type="NCBIfam" id="TIGR02966">
    <property type="entry name" value="phoR_proteo"/>
    <property type="match status" value="1"/>
</dbReference>
<keyword evidence="8" id="KW-0592">Phosphate transport</keyword>
<dbReference type="EC" id="2.7.13.3" evidence="3"/>
<dbReference type="InterPro" id="IPR003594">
    <property type="entry name" value="HATPase_dom"/>
</dbReference>
<gene>
    <name evidence="20" type="ORF">OLMES_4770</name>
</gene>
<feature type="domain" description="Histidine kinase" evidence="18">
    <location>
        <begin position="215"/>
        <end position="432"/>
    </location>
</feature>
<dbReference type="Pfam" id="PF00989">
    <property type="entry name" value="PAS"/>
    <property type="match status" value="1"/>
</dbReference>
<evidence type="ECO:0000256" key="8">
    <source>
        <dbReference type="ARBA" id="ARBA00022592"/>
    </source>
</evidence>
<evidence type="ECO:0000256" key="6">
    <source>
        <dbReference type="ARBA" id="ARBA00022475"/>
    </source>
</evidence>
<sequence>MAIMRREWSHYVRLLLWGLLLCLSLGIAIDEPAWVITAGLSAYVGWTLRQTYRLHRWLYKSPEAGTPPPESKGLWGDLFDGIYETQQHHAKAQKRLQDLVNRIQQSSNALHDGVILVNARGEMEWWNKAASRLLGFHENRDRGQIIYNLVRQPEFKRYFDNKVYEDPIEVFSPEHPNLRIQFHITLFGENERIIQVHDVTRLYQLEQMRKDFVSNVSHEMRTPLTVITGYLETIEDNLDTFPKKWHRSVRTMTAQSQRMESLITDLLLLAKVETSEKAQTNRIAQIKPLLESIQQDAIALSADKGHDITLNIECQSAFLGDENQLRSAFSNLVFNAVKYTQASGRIGLRWWSDAKGVHFRVSDNGPGFDPIHIPRLTERFYRVDAGRQSSVGGTGLGLAIVKHVVINHDGELEIHTAPGQGCEFTCHFPLFRKINDLSLGSKRQSA</sequence>
<evidence type="ECO:0000256" key="5">
    <source>
        <dbReference type="ARBA" id="ARBA00022448"/>
    </source>
</evidence>
<dbReference type="InterPro" id="IPR000014">
    <property type="entry name" value="PAS"/>
</dbReference>
<comment type="subcellular location">
    <subcellularLocation>
        <location evidence="2">Cell membrane</location>
    </subcellularLocation>
</comment>
<keyword evidence="11" id="KW-0547">Nucleotide-binding</keyword>
<evidence type="ECO:0000259" key="19">
    <source>
        <dbReference type="PROSITE" id="PS50112"/>
    </source>
</evidence>
<dbReference type="GO" id="GO:0006355">
    <property type="term" value="P:regulation of DNA-templated transcription"/>
    <property type="evidence" value="ECO:0007669"/>
    <property type="project" value="InterPro"/>
</dbReference>
<keyword evidence="15" id="KW-0902">Two-component regulatory system</keyword>
<organism evidence="20 21">
    <name type="scientific">Oleiphilus messinensis</name>
    <dbReference type="NCBI Taxonomy" id="141451"/>
    <lineage>
        <taxon>Bacteria</taxon>
        <taxon>Pseudomonadati</taxon>
        <taxon>Pseudomonadota</taxon>
        <taxon>Gammaproteobacteria</taxon>
        <taxon>Oceanospirillales</taxon>
        <taxon>Oleiphilaceae</taxon>
        <taxon>Oleiphilus</taxon>
    </lineage>
</organism>
<evidence type="ECO:0000256" key="16">
    <source>
        <dbReference type="ARBA" id="ARBA00023136"/>
    </source>
</evidence>
<evidence type="ECO:0000256" key="7">
    <source>
        <dbReference type="ARBA" id="ARBA00022553"/>
    </source>
</evidence>
<dbReference type="InterPro" id="IPR003661">
    <property type="entry name" value="HisK_dim/P_dom"/>
</dbReference>
<keyword evidence="9" id="KW-0808">Transferase</keyword>
<dbReference type="KEGG" id="ome:OLMES_4770"/>
<dbReference type="PROSITE" id="PS50109">
    <property type="entry name" value="HIS_KIN"/>
    <property type="match status" value="1"/>
</dbReference>
<evidence type="ECO:0000256" key="17">
    <source>
        <dbReference type="ARBA" id="ARBA00025207"/>
    </source>
</evidence>
<dbReference type="Proteomes" id="UP000196027">
    <property type="component" value="Chromosome"/>
</dbReference>
<dbReference type="InterPro" id="IPR014310">
    <property type="entry name" value="Sig_transdc_His_kinase_PhoR"/>
</dbReference>
<accession>A0A1Y0IF31</accession>
<feature type="domain" description="PAS" evidence="19">
    <location>
        <begin position="92"/>
        <end position="154"/>
    </location>
</feature>
<comment type="catalytic activity">
    <reaction evidence="1">
        <text>ATP + protein L-histidine = ADP + protein N-phospho-L-histidine.</text>
        <dbReference type="EC" id="2.7.13.3"/>
    </reaction>
</comment>
<dbReference type="SMART" id="SM00387">
    <property type="entry name" value="HATPase_c"/>
    <property type="match status" value="1"/>
</dbReference>
<dbReference type="GO" id="GO:0004721">
    <property type="term" value="F:phosphoprotein phosphatase activity"/>
    <property type="evidence" value="ECO:0007669"/>
    <property type="project" value="InterPro"/>
</dbReference>
<dbReference type="FunFam" id="1.10.287.130:FF:000001">
    <property type="entry name" value="Two-component sensor histidine kinase"/>
    <property type="match status" value="1"/>
</dbReference>
<keyword evidence="21" id="KW-1185">Reference proteome</keyword>
<evidence type="ECO:0000259" key="18">
    <source>
        <dbReference type="PROSITE" id="PS50109"/>
    </source>
</evidence>
<dbReference type="SMART" id="SM00388">
    <property type="entry name" value="HisKA"/>
    <property type="match status" value="1"/>
</dbReference>
<dbReference type="SUPFAM" id="SSF55785">
    <property type="entry name" value="PYP-like sensor domain (PAS domain)"/>
    <property type="match status" value="1"/>
</dbReference>
<dbReference type="GO" id="GO:0000155">
    <property type="term" value="F:phosphorelay sensor kinase activity"/>
    <property type="evidence" value="ECO:0007669"/>
    <property type="project" value="InterPro"/>
</dbReference>
<reference evidence="20 21" key="1">
    <citation type="submission" date="2017-05" db="EMBL/GenBank/DDBJ databases">
        <title>Genomic insights into alkan degradation activity of Oleiphilus messinensis.</title>
        <authorList>
            <person name="Kozyavkin S.A."/>
            <person name="Slesarev A.I."/>
            <person name="Golyshin P.N."/>
            <person name="Korzhenkov A."/>
            <person name="Golyshina O.N."/>
            <person name="Toshchakov S.V."/>
        </authorList>
    </citation>
    <scope>NUCLEOTIDE SEQUENCE [LARGE SCALE GENOMIC DNA]</scope>
    <source>
        <strain evidence="20 21">ME102</strain>
    </source>
</reference>
<dbReference type="InterPro" id="IPR050351">
    <property type="entry name" value="BphY/WalK/GraS-like"/>
</dbReference>
<dbReference type="Pfam" id="PF11808">
    <property type="entry name" value="PhoR"/>
    <property type="match status" value="1"/>
</dbReference>
<dbReference type="InterPro" id="IPR021766">
    <property type="entry name" value="PhoR_N"/>
</dbReference>
<evidence type="ECO:0000256" key="1">
    <source>
        <dbReference type="ARBA" id="ARBA00000085"/>
    </source>
</evidence>
<evidence type="ECO:0000313" key="21">
    <source>
        <dbReference type="Proteomes" id="UP000196027"/>
    </source>
</evidence>
<dbReference type="GO" id="GO:0006817">
    <property type="term" value="P:phosphate ion transport"/>
    <property type="evidence" value="ECO:0007669"/>
    <property type="project" value="UniProtKB-KW"/>
</dbReference>
<dbReference type="PANTHER" id="PTHR45453:SF1">
    <property type="entry name" value="PHOSPHATE REGULON SENSOR PROTEIN PHOR"/>
    <property type="match status" value="1"/>
</dbReference>
<dbReference type="InterPro" id="IPR005467">
    <property type="entry name" value="His_kinase_dom"/>
</dbReference>
<evidence type="ECO:0000256" key="14">
    <source>
        <dbReference type="ARBA" id="ARBA00022989"/>
    </source>
</evidence>
<dbReference type="SUPFAM" id="SSF47384">
    <property type="entry name" value="Homodimeric domain of signal transducing histidine kinase"/>
    <property type="match status" value="1"/>
</dbReference>
<keyword evidence="10" id="KW-0812">Transmembrane</keyword>
<dbReference type="InterPro" id="IPR036890">
    <property type="entry name" value="HATPase_C_sf"/>
</dbReference>
<evidence type="ECO:0000313" key="20">
    <source>
        <dbReference type="EMBL" id="ARU58759.1"/>
    </source>
</evidence>
<name>A0A1Y0IF31_9GAMM</name>
<evidence type="ECO:0000256" key="12">
    <source>
        <dbReference type="ARBA" id="ARBA00022777"/>
    </source>
</evidence>
<dbReference type="FunFam" id="3.30.565.10:FF:000006">
    <property type="entry name" value="Sensor histidine kinase WalK"/>
    <property type="match status" value="1"/>
</dbReference>
<dbReference type="InterPro" id="IPR035965">
    <property type="entry name" value="PAS-like_dom_sf"/>
</dbReference>
<comment type="function">
    <text evidence="17">Member of the two-component regulatory system PhoR/PhoB involved in the phosphate regulon genes expression. PhoR may function as a membrane-associated protein kinase that phosphorylates PhoB in response to environmental signals.</text>
</comment>
<evidence type="ECO:0000256" key="9">
    <source>
        <dbReference type="ARBA" id="ARBA00022679"/>
    </source>
</evidence>
<evidence type="ECO:0000256" key="4">
    <source>
        <dbReference type="ARBA" id="ARBA00019665"/>
    </source>
</evidence>
<dbReference type="EMBL" id="CP021425">
    <property type="protein sequence ID" value="ARU58759.1"/>
    <property type="molecule type" value="Genomic_DNA"/>
</dbReference>
<dbReference type="InterPro" id="IPR013767">
    <property type="entry name" value="PAS_fold"/>
</dbReference>
<dbReference type="GO" id="GO:0016036">
    <property type="term" value="P:cellular response to phosphate starvation"/>
    <property type="evidence" value="ECO:0007669"/>
    <property type="project" value="TreeGrafter"/>
</dbReference>
<dbReference type="SMART" id="SM00091">
    <property type="entry name" value="PAS"/>
    <property type="match status" value="1"/>
</dbReference>
<dbReference type="AlphaFoldDB" id="A0A1Y0IF31"/>
<dbReference type="Gene3D" id="1.10.287.130">
    <property type="match status" value="1"/>
</dbReference>
<dbReference type="SUPFAM" id="SSF55874">
    <property type="entry name" value="ATPase domain of HSP90 chaperone/DNA topoisomerase II/histidine kinase"/>
    <property type="match status" value="1"/>
</dbReference>